<gene>
    <name evidence="2" type="ORF">K444DRAFT_203955</name>
</gene>
<dbReference type="GeneID" id="36579103"/>
<feature type="transmembrane region" description="Helical" evidence="1">
    <location>
        <begin position="171"/>
        <end position="189"/>
    </location>
</feature>
<dbReference type="STRING" id="1095630.A0A2J6TNR9"/>
<proteinExistence type="predicted"/>
<dbReference type="Proteomes" id="UP000235371">
    <property type="component" value="Unassembled WGS sequence"/>
</dbReference>
<evidence type="ECO:0000313" key="3">
    <source>
        <dbReference type="Proteomes" id="UP000235371"/>
    </source>
</evidence>
<reference evidence="2 3" key="1">
    <citation type="submission" date="2016-04" db="EMBL/GenBank/DDBJ databases">
        <title>A degradative enzymes factory behind the ericoid mycorrhizal symbiosis.</title>
        <authorList>
            <consortium name="DOE Joint Genome Institute"/>
            <person name="Martino E."/>
            <person name="Morin E."/>
            <person name="Grelet G."/>
            <person name="Kuo A."/>
            <person name="Kohler A."/>
            <person name="Daghino S."/>
            <person name="Barry K."/>
            <person name="Choi C."/>
            <person name="Cichocki N."/>
            <person name="Clum A."/>
            <person name="Copeland A."/>
            <person name="Hainaut M."/>
            <person name="Haridas S."/>
            <person name="Labutti K."/>
            <person name="Lindquist E."/>
            <person name="Lipzen A."/>
            <person name="Khouja H.-R."/>
            <person name="Murat C."/>
            <person name="Ohm R."/>
            <person name="Olson A."/>
            <person name="Spatafora J."/>
            <person name="Veneault-Fourrey C."/>
            <person name="Henrissat B."/>
            <person name="Grigoriev I."/>
            <person name="Martin F."/>
            <person name="Perotto S."/>
        </authorList>
    </citation>
    <scope>NUCLEOTIDE SEQUENCE [LARGE SCALE GENOMIC DNA]</scope>
    <source>
        <strain evidence="2 3">E</strain>
    </source>
</reference>
<protein>
    <submittedName>
        <fullName evidence="2">Uncharacterized protein</fullName>
    </submittedName>
</protein>
<evidence type="ECO:0000313" key="2">
    <source>
        <dbReference type="EMBL" id="PMD64671.1"/>
    </source>
</evidence>
<dbReference type="EMBL" id="KZ613747">
    <property type="protein sequence ID" value="PMD64671.1"/>
    <property type="molecule type" value="Genomic_DNA"/>
</dbReference>
<keyword evidence="3" id="KW-1185">Reference proteome</keyword>
<keyword evidence="1" id="KW-0472">Membrane</keyword>
<keyword evidence="1" id="KW-0812">Transmembrane</keyword>
<dbReference type="AlphaFoldDB" id="A0A2J6TNR9"/>
<dbReference type="InParanoid" id="A0A2J6TNR9"/>
<dbReference type="RefSeq" id="XP_024741575.1">
    <property type="nucleotide sequence ID" value="XM_024871021.1"/>
</dbReference>
<organism evidence="2 3">
    <name type="scientific">Hyaloscypha bicolor E</name>
    <dbReference type="NCBI Taxonomy" id="1095630"/>
    <lineage>
        <taxon>Eukaryota</taxon>
        <taxon>Fungi</taxon>
        <taxon>Dikarya</taxon>
        <taxon>Ascomycota</taxon>
        <taxon>Pezizomycotina</taxon>
        <taxon>Leotiomycetes</taxon>
        <taxon>Helotiales</taxon>
        <taxon>Hyaloscyphaceae</taxon>
        <taxon>Hyaloscypha</taxon>
        <taxon>Hyaloscypha bicolor</taxon>
    </lineage>
</organism>
<keyword evidence="1" id="KW-1133">Transmembrane helix</keyword>
<evidence type="ECO:0000256" key="1">
    <source>
        <dbReference type="SAM" id="Phobius"/>
    </source>
</evidence>
<sequence>MDRNNGSTVYTNKTGPRCPPNHWPTCRRVWLQHPLLCQRHGRMARLHGADVQCRSKLDHSNGPCICSLPQLVNKECENYGKQHFYEISGDTKIPDPAEAIKNNLGDDTAIINWLSDTAFLSSFNLFNGDSREWQNANVVNGTSMSVDSVAASAASMKSVDGIRQKEVDGEALQIILLFVGALLMLLPGMGEKVGALFDSTMIVRMSALISNAGNLALTGYTLPKTRGLPHWRSMASWLAAWRREPLGRSRPLL</sequence>
<name>A0A2J6TNR9_9HELO</name>
<feature type="transmembrane region" description="Helical" evidence="1">
    <location>
        <begin position="201"/>
        <end position="222"/>
    </location>
</feature>
<accession>A0A2J6TNR9</accession>